<name>A0A0E9QY43_ANGAN</name>
<sequence length="34" mass="4078">MFLRQYFYFVKMNNSIKITVFSSRVPIILEGTPH</sequence>
<dbReference type="AlphaFoldDB" id="A0A0E9QY43"/>
<organism evidence="1">
    <name type="scientific">Anguilla anguilla</name>
    <name type="common">European freshwater eel</name>
    <name type="synonym">Muraena anguilla</name>
    <dbReference type="NCBI Taxonomy" id="7936"/>
    <lineage>
        <taxon>Eukaryota</taxon>
        <taxon>Metazoa</taxon>
        <taxon>Chordata</taxon>
        <taxon>Craniata</taxon>
        <taxon>Vertebrata</taxon>
        <taxon>Euteleostomi</taxon>
        <taxon>Actinopterygii</taxon>
        <taxon>Neopterygii</taxon>
        <taxon>Teleostei</taxon>
        <taxon>Anguilliformes</taxon>
        <taxon>Anguillidae</taxon>
        <taxon>Anguilla</taxon>
    </lineage>
</organism>
<protein>
    <submittedName>
        <fullName evidence="1">Uncharacterized protein</fullName>
    </submittedName>
</protein>
<accession>A0A0E9QY43</accession>
<proteinExistence type="predicted"/>
<reference evidence="1" key="1">
    <citation type="submission" date="2014-11" db="EMBL/GenBank/DDBJ databases">
        <authorList>
            <person name="Amaro Gonzalez C."/>
        </authorList>
    </citation>
    <scope>NUCLEOTIDE SEQUENCE</scope>
</reference>
<dbReference type="EMBL" id="GBXM01087392">
    <property type="protein sequence ID" value="JAH21185.1"/>
    <property type="molecule type" value="Transcribed_RNA"/>
</dbReference>
<evidence type="ECO:0000313" key="1">
    <source>
        <dbReference type="EMBL" id="JAH21185.1"/>
    </source>
</evidence>
<reference evidence="1" key="2">
    <citation type="journal article" date="2015" name="Fish Shellfish Immunol.">
        <title>Early steps in the European eel (Anguilla anguilla)-Vibrio vulnificus interaction in the gills: Role of the RtxA13 toxin.</title>
        <authorList>
            <person name="Callol A."/>
            <person name="Pajuelo D."/>
            <person name="Ebbesson L."/>
            <person name="Teles M."/>
            <person name="MacKenzie S."/>
            <person name="Amaro C."/>
        </authorList>
    </citation>
    <scope>NUCLEOTIDE SEQUENCE</scope>
</reference>